<name>A0A521EMI4_9SPHI</name>
<feature type="domain" description="Rad50/SbcC-type AAA" evidence="2">
    <location>
        <begin position="5"/>
        <end position="322"/>
    </location>
</feature>
<evidence type="ECO:0000256" key="1">
    <source>
        <dbReference type="SAM" id="Coils"/>
    </source>
</evidence>
<evidence type="ECO:0000313" key="4">
    <source>
        <dbReference type="Proteomes" id="UP000315971"/>
    </source>
</evidence>
<feature type="coiled-coil region" evidence="1">
    <location>
        <begin position="606"/>
        <end position="866"/>
    </location>
</feature>
<dbReference type="PANTHER" id="PTHR32114:SF2">
    <property type="entry name" value="ABC TRANSPORTER ABCH.3"/>
    <property type="match status" value="1"/>
</dbReference>
<dbReference type="Pfam" id="PF13476">
    <property type="entry name" value="AAA_23"/>
    <property type="match status" value="1"/>
</dbReference>
<dbReference type="SUPFAM" id="SSF52540">
    <property type="entry name" value="P-loop containing nucleoside triphosphate hydrolases"/>
    <property type="match status" value="1"/>
</dbReference>
<dbReference type="Gene3D" id="3.40.50.300">
    <property type="entry name" value="P-loop containing nucleotide triphosphate hydrolases"/>
    <property type="match status" value="2"/>
</dbReference>
<accession>A0A521EMI4</accession>
<keyword evidence="1" id="KW-0175">Coiled coil</keyword>
<keyword evidence="3" id="KW-0378">Hydrolase</keyword>
<dbReference type="EMBL" id="FXSZ01000016">
    <property type="protein sequence ID" value="SMO84320.1"/>
    <property type="molecule type" value="Genomic_DNA"/>
</dbReference>
<keyword evidence="3" id="KW-0269">Exonuclease</keyword>
<evidence type="ECO:0000313" key="3">
    <source>
        <dbReference type="EMBL" id="SMO84320.1"/>
    </source>
</evidence>
<dbReference type="GO" id="GO:0016887">
    <property type="term" value="F:ATP hydrolysis activity"/>
    <property type="evidence" value="ECO:0007669"/>
    <property type="project" value="InterPro"/>
</dbReference>
<dbReference type="InterPro" id="IPR038729">
    <property type="entry name" value="Rad50/SbcC_AAA"/>
</dbReference>
<dbReference type="RefSeq" id="WP_142604775.1">
    <property type="nucleotide sequence ID" value="NZ_FXSZ01000016.1"/>
</dbReference>
<dbReference type="PANTHER" id="PTHR32114">
    <property type="entry name" value="ABC TRANSPORTER ABCH.3"/>
    <property type="match status" value="1"/>
</dbReference>
<organism evidence="3 4">
    <name type="scientific">Solitalea koreensis</name>
    <dbReference type="NCBI Taxonomy" id="543615"/>
    <lineage>
        <taxon>Bacteria</taxon>
        <taxon>Pseudomonadati</taxon>
        <taxon>Bacteroidota</taxon>
        <taxon>Sphingobacteriia</taxon>
        <taxon>Sphingobacteriales</taxon>
        <taxon>Sphingobacteriaceae</taxon>
        <taxon>Solitalea</taxon>
    </lineage>
</organism>
<keyword evidence="3" id="KW-0540">Nuclease</keyword>
<sequence>MIPVSLKIKGLYSYQDEQCIDFSKLTEAHIFGFFGSVGSGKSSILEAITFALYGITDRLNERGDERSYNMLNLRSNELLIDFEFKTGSEENLYRFVATSKRRKRFDDVTSIERKAYQFTKNEWQPLESVDAEKIIGLSYENFKRTIIIPQGKFQEFLQLSSTERTRMLKELFYLDKFEFSDKVAALLSEAKTKLTDLQARIDMLGTISPETIQVIEAELAEMQSQSKRYETNLKGLAEQENAFLQLKKLTTAIKEQTAQLNRLQEQAAHFKQKKEKLEIYEYCFTTYKPLFERKTELLTFINKQENKLNESKVRIHQFEQELEKKYIDENRIKQLLADREIQFKKANELLTVADVLTKIADLEKVKKSNNDGSVLVEKKEHECELLRSTINNLKQKRQEYKKKQPDHTALLQLNDWFNANLQFQKNGTEINGKISLRKQQIASLESSFAEKLAVENCTDLQLNQNGNSVKKQLESSISLLENNQQILNEEHTHLLAFHKLGDFAMSLQHGEACPLCGSLEHLHQFETGNNAEKLQHVQEQLAAIALKLKSLNYLHTEFNQLNTTIQFISTDLDHLSTELEKHNQVVADHHALFKWNNYDKNDPSKVQQEIQQWNELKQQIDGLDEQINKAENDEQEQLKTLEKWKERLQEVKAKNNELEGAIAALSTQLELLRVNDFINDNPPQLRNESALIKEKIASAEQEMVQLKLNIDEIAQQLNQTKGNLSADQEQLHQQQHLLQNLNQQIKQLLENEVQLSELTIIETLNNRLDVAFERKAINEYNLQLNASEEVLTKLKQQAGDKEYNESDHQEIINRINGINLQLEELNRSIGAKAEQCDQLKQNLLELTRLTIENEKLSKRKENLDTLSKLFRSSGFVQYISGVYLQNLCEAANDRFHKLTRQQLSLEIREDNSFAIRDFLNNGQLRHVKTLSGGQTFQAALSLALALADNIQQLTHSSENFFFLDEGFGSLDKESLQVVFDTLKSLRKENRMVGVISHVEEMQQEIEVYLKIINDPEKGSRITKSWEN</sequence>
<gene>
    <name evidence="3" type="ORF">SAMN06265350_11623</name>
</gene>
<dbReference type="AlphaFoldDB" id="A0A521EMI4"/>
<dbReference type="OrthoDB" id="9795626at2"/>
<protein>
    <submittedName>
        <fullName evidence="3">Exonuclease SbcC</fullName>
    </submittedName>
</protein>
<proteinExistence type="predicted"/>
<dbReference type="Proteomes" id="UP000315971">
    <property type="component" value="Unassembled WGS sequence"/>
</dbReference>
<reference evidence="3 4" key="1">
    <citation type="submission" date="2017-05" db="EMBL/GenBank/DDBJ databases">
        <authorList>
            <person name="Varghese N."/>
            <person name="Submissions S."/>
        </authorList>
    </citation>
    <scope>NUCLEOTIDE SEQUENCE [LARGE SCALE GENOMIC DNA]</scope>
    <source>
        <strain evidence="3 4">DSM 21342</strain>
    </source>
</reference>
<feature type="coiled-coil region" evidence="1">
    <location>
        <begin position="212"/>
        <end position="321"/>
    </location>
</feature>
<dbReference type="InterPro" id="IPR027417">
    <property type="entry name" value="P-loop_NTPase"/>
</dbReference>
<dbReference type="GO" id="GO:0004527">
    <property type="term" value="F:exonuclease activity"/>
    <property type="evidence" value="ECO:0007669"/>
    <property type="project" value="UniProtKB-KW"/>
</dbReference>
<evidence type="ECO:0000259" key="2">
    <source>
        <dbReference type="Pfam" id="PF13476"/>
    </source>
</evidence>
<dbReference type="GO" id="GO:0006302">
    <property type="term" value="P:double-strand break repair"/>
    <property type="evidence" value="ECO:0007669"/>
    <property type="project" value="InterPro"/>
</dbReference>
<feature type="coiled-coil region" evidence="1">
    <location>
        <begin position="376"/>
        <end position="403"/>
    </location>
</feature>
<dbReference type="Pfam" id="PF13558">
    <property type="entry name" value="SbcC_Walker_B"/>
    <property type="match status" value="1"/>
</dbReference>
<keyword evidence="4" id="KW-1185">Reference proteome</keyword>